<dbReference type="InterPro" id="IPR029058">
    <property type="entry name" value="AB_hydrolase_fold"/>
</dbReference>
<dbReference type="Pfam" id="PF02450">
    <property type="entry name" value="LCAT"/>
    <property type="match status" value="2"/>
</dbReference>
<dbReference type="GO" id="GO:0016020">
    <property type="term" value="C:membrane"/>
    <property type="evidence" value="ECO:0007669"/>
    <property type="project" value="UniProtKB-SubCell"/>
</dbReference>
<evidence type="ECO:0000256" key="11">
    <source>
        <dbReference type="SAM" id="Phobius"/>
    </source>
</evidence>
<dbReference type="GO" id="GO:0046027">
    <property type="term" value="F:phospholipid:diacylglycerol acyltransferase activity"/>
    <property type="evidence" value="ECO:0007669"/>
    <property type="project" value="UniProtKB-EC"/>
</dbReference>
<keyword evidence="3" id="KW-0808">Transferase</keyword>
<feature type="transmembrane region" description="Helical" evidence="11">
    <location>
        <begin position="45"/>
        <end position="67"/>
    </location>
</feature>
<dbReference type="FunFam" id="3.40.50.1820:FF:000160">
    <property type="entry name" value="Phospholipid:diacylglycerol acyltransferase 1"/>
    <property type="match status" value="1"/>
</dbReference>
<evidence type="ECO:0000256" key="2">
    <source>
        <dbReference type="ARBA" id="ARBA00010701"/>
    </source>
</evidence>
<keyword evidence="7" id="KW-0012">Acyltransferase</keyword>
<dbReference type="SUPFAM" id="SSF53474">
    <property type="entry name" value="alpha/beta-Hydrolases"/>
    <property type="match status" value="1"/>
</dbReference>
<evidence type="ECO:0000313" key="13">
    <source>
        <dbReference type="Proteomes" id="UP000243975"/>
    </source>
</evidence>
<name>A0A103XW01_CYNCS</name>
<gene>
    <name evidence="12" type="ORF">Ccrd_023850</name>
</gene>
<evidence type="ECO:0000256" key="6">
    <source>
        <dbReference type="ARBA" id="ARBA00023136"/>
    </source>
</evidence>
<evidence type="ECO:0000256" key="9">
    <source>
        <dbReference type="ARBA" id="ARBA00066405"/>
    </source>
</evidence>
<dbReference type="GO" id="GO:0019432">
    <property type="term" value="P:triglyceride biosynthetic process"/>
    <property type="evidence" value="ECO:0007669"/>
    <property type="project" value="UniProtKB-ARBA"/>
</dbReference>
<comment type="subcellular location">
    <subcellularLocation>
        <location evidence="1">Membrane</location>
        <topology evidence="1">Single-pass membrane protein</topology>
    </subcellularLocation>
</comment>
<dbReference type="EMBL" id="LEKV01003815">
    <property type="protein sequence ID" value="KVH97890.1"/>
    <property type="molecule type" value="Genomic_DNA"/>
</dbReference>
<sequence>MSLLRRRKRPDDDAPQPPHTAEDDDKKGKSQKKSAKKKRRNSYSCVDNCCWLVGCICTTWWFLLFLYNTMPASFPQYLTEKITGALPDPPGVKCVKEGLEPKHPVVFVPGIVTGGLELWEGHECAEGLFRKRLWGGTFGEIYRRPSCWLQHMSLDNETGLDPAGIRVRPVSGLVAADYFAPGYFVWAVLIANLARVGYEEKNMYMAAYDWRLSFQNTEVRDRTLSRIKRNIELMVEINDGQKAVIIPHSMGVLYFLHFMKWVEAPAPMGGGGGSDWCAKHIKAVMNIGGPLLGAPKALSGLFSAEAKDVAFASGIKAISEYKAYTAGDLLDMLELPNAPDMEIYSLYGVGIPTERAYVYKLAPTAECYIPFQIDNTAGDTDEHVCLKDGVYTVDGDETVPALSAGFMCAKGWRGKTRFNPSGIKTYIREYDHNPPSNFLEGRGTQSGAHVDIMGNFQLIEDVIRVAAGGSGEQLGGDRVYTDIFKWSDKINIKL</sequence>
<dbReference type="Gene3D" id="3.40.50.1820">
    <property type="entry name" value="alpha/beta hydrolase"/>
    <property type="match status" value="1"/>
</dbReference>
<comment type="similarity">
    <text evidence="2">Belongs to the AB hydrolase superfamily. Lipase family.</text>
</comment>
<dbReference type="PANTHER" id="PTHR11440">
    <property type="entry name" value="LECITHIN-CHOLESTEROL ACYLTRANSFERASE-RELATED"/>
    <property type="match status" value="1"/>
</dbReference>
<protein>
    <recommendedName>
        <fullName evidence="9">phospholipid:diacylglycerol acyltransferase</fullName>
        <ecNumber evidence="9">2.3.1.158</ecNumber>
    </recommendedName>
</protein>
<organism evidence="12 13">
    <name type="scientific">Cynara cardunculus var. scolymus</name>
    <name type="common">Globe artichoke</name>
    <name type="synonym">Cynara scolymus</name>
    <dbReference type="NCBI Taxonomy" id="59895"/>
    <lineage>
        <taxon>Eukaryota</taxon>
        <taxon>Viridiplantae</taxon>
        <taxon>Streptophyta</taxon>
        <taxon>Embryophyta</taxon>
        <taxon>Tracheophyta</taxon>
        <taxon>Spermatophyta</taxon>
        <taxon>Magnoliopsida</taxon>
        <taxon>eudicotyledons</taxon>
        <taxon>Gunneridae</taxon>
        <taxon>Pentapetalae</taxon>
        <taxon>asterids</taxon>
        <taxon>campanulids</taxon>
        <taxon>Asterales</taxon>
        <taxon>Asteraceae</taxon>
        <taxon>Carduoideae</taxon>
        <taxon>Cardueae</taxon>
        <taxon>Carduinae</taxon>
        <taxon>Cynara</taxon>
    </lineage>
</organism>
<comment type="caution">
    <text evidence="12">The sequence shown here is derived from an EMBL/GenBank/DDBJ whole genome shotgun (WGS) entry which is preliminary data.</text>
</comment>
<dbReference type="OMA" id="EWCARHI"/>
<keyword evidence="13" id="KW-1185">Reference proteome</keyword>
<evidence type="ECO:0000256" key="3">
    <source>
        <dbReference type="ARBA" id="ARBA00022679"/>
    </source>
</evidence>
<evidence type="ECO:0000256" key="4">
    <source>
        <dbReference type="ARBA" id="ARBA00022692"/>
    </source>
</evidence>
<dbReference type="Gramene" id="KVH97890">
    <property type="protein sequence ID" value="KVH97890"/>
    <property type="gene ID" value="Ccrd_023850"/>
</dbReference>
<evidence type="ECO:0000256" key="7">
    <source>
        <dbReference type="ARBA" id="ARBA00023315"/>
    </source>
</evidence>
<keyword evidence="5 11" id="KW-1133">Transmembrane helix</keyword>
<dbReference type="InterPro" id="IPR003386">
    <property type="entry name" value="LACT/PDAT_acylTrfase"/>
</dbReference>
<evidence type="ECO:0000313" key="12">
    <source>
        <dbReference type="EMBL" id="KVH97890.1"/>
    </source>
</evidence>
<keyword evidence="6 11" id="KW-0472">Membrane</keyword>
<dbReference type="GO" id="GO:0008374">
    <property type="term" value="F:O-acyltransferase activity"/>
    <property type="evidence" value="ECO:0007669"/>
    <property type="project" value="InterPro"/>
</dbReference>
<evidence type="ECO:0000256" key="10">
    <source>
        <dbReference type="SAM" id="MobiDB-lite"/>
    </source>
</evidence>
<keyword evidence="4 11" id="KW-0812">Transmembrane</keyword>
<accession>A0A103XW01</accession>
<dbReference type="EC" id="2.3.1.158" evidence="9"/>
<dbReference type="AlphaFoldDB" id="A0A103XW01"/>
<comment type="catalytic activity">
    <reaction evidence="8">
        <text>a glycerophospholipid + a 1,2-diacyl-sn-glycerol = a monoacylglycerophospholipid + a triacyl-sn-glycerol</text>
        <dbReference type="Rhea" id="RHEA:14057"/>
        <dbReference type="ChEBI" id="CHEBI:17815"/>
        <dbReference type="ChEBI" id="CHEBI:64615"/>
        <dbReference type="ChEBI" id="CHEBI:136912"/>
        <dbReference type="ChEBI" id="CHEBI:136913"/>
        <dbReference type="EC" id="2.3.1.158"/>
    </reaction>
</comment>
<proteinExistence type="inferred from homology"/>
<evidence type="ECO:0000256" key="1">
    <source>
        <dbReference type="ARBA" id="ARBA00004167"/>
    </source>
</evidence>
<evidence type="ECO:0000256" key="5">
    <source>
        <dbReference type="ARBA" id="ARBA00022989"/>
    </source>
</evidence>
<evidence type="ECO:0000256" key="8">
    <source>
        <dbReference type="ARBA" id="ARBA00051335"/>
    </source>
</evidence>
<reference evidence="12 13" key="1">
    <citation type="journal article" date="2016" name="Sci. Rep.">
        <title>The genome sequence of the outbreeding globe artichoke constructed de novo incorporating a phase-aware low-pass sequencing strategy of F1 progeny.</title>
        <authorList>
            <person name="Scaglione D."/>
            <person name="Reyes-Chin-Wo S."/>
            <person name="Acquadro A."/>
            <person name="Froenicke L."/>
            <person name="Portis E."/>
            <person name="Beitel C."/>
            <person name="Tirone M."/>
            <person name="Mauro R."/>
            <person name="Lo Monaco A."/>
            <person name="Mauromicale G."/>
            <person name="Faccioli P."/>
            <person name="Cattivelli L."/>
            <person name="Rieseberg L."/>
            <person name="Michelmore R."/>
            <person name="Lanteri S."/>
        </authorList>
    </citation>
    <scope>NUCLEOTIDE SEQUENCE [LARGE SCALE GENOMIC DNA]</scope>
    <source>
        <strain evidence="12">2C</strain>
    </source>
</reference>
<feature type="region of interest" description="Disordered" evidence="10">
    <location>
        <begin position="1"/>
        <end position="35"/>
    </location>
</feature>
<dbReference type="Proteomes" id="UP000243975">
    <property type="component" value="Unassembled WGS sequence"/>
</dbReference>
<dbReference type="STRING" id="59895.A0A103XW01"/>